<protein>
    <submittedName>
        <fullName evidence="5">SMP-30/gluconolactonase/LRE family protein</fullName>
    </submittedName>
</protein>
<dbReference type="EMBL" id="JHEG04000001">
    <property type="protein sequence ID" value="KAF3887533.1"/>
    <property type="molecule type" value="Genomic_DNA"/>
</dbReference>
<dbReference type="PANTHER" id="PTHR10907:SF47">
    <property type="entry name" value="REGUCALCIN"/>
    <property type="match status" value="1"/>
</dbReference>
<evidence type="ECO:0000256" key="1">
    <source>
        <dbReference type="ARBA" id="ARBA00008853"/>
    </source>
</evidence>
<sequence>MLFLAIMNKPQYQLNNVLASRARLGESPVWDATQKLLYWVDIYNYRVHQFNRATGHNSFFDVGDVVGCIGLAGANRLIMAQRDRLAFLNTQTGDITPIIQVEADKPNNRFNDGKCDPQGRFWFGSMSQEKSQASLYRYDPDNSLHLMETGLTVTNGMGWSSNGKTFYLTDSDQQKIFAYDFDSQSGKISNRRIFVDLTHESFFPDGLTVDSEGNIWSAMWEGGCVIRFDSTGKEVLRIRLPVKSPTNCTFAGEDLKLLYITTASVGLSQAEIDKSVSSGDLFEVQTDIVGLPSYHFQSSI</sequence>
<dbReference type="InterPro" id="IPR013658">
    <property type="entry name" value="SGL"/>
</dbReference>
<feature type="domain" description="SMP-30/Gluconolactonase/LRE-like region" evidence="4">
    <location>
        <begin position="24"/>
        <end position="263"/>
    </location>
</feature>
<organism evidence="5 6">
    <name type="scientific">Tolypothrix bouteillei VB521301</name>
    <dbReference type="NCBI Taxonomy" id="1479485"/>
    <lineage>
        <taxon>Bacteria</taxon>
        <taxon>Bacillati</taxon>
        <taxon>Cyanobacteriota</taxon>
        <taxon>Cyanophyceae</taxon>
        <taxon>Nostocales</taxon>
        <taxon>Tolypothrichaceae</taxon>
        <taxon>Tolypothrix</taxon>
    </lineage>
</organism>
<reference evidence="5" key="1">
    <citation type="journal article" date="2015" name="Genome Announc.">
        <title>Draft Genome Sequence of Tolypothrix boutellei Strain VB521301.</title>
        <authorList>
            <person name="Chandrababunaidu M.M."/>
            <person name="Singh D."/>
            <person name="Sen D."/>
            <person name="Bhan S."/>
            <person name="Das S."/>
            <person name="Gupta A."/>
            <person name="Adhikary S.P."/>
            <person name="Tripathy S."/>
        </authorList>
    </citation>
    <scope>NUCLEOTIDE SEQUENCE</scope>
    <source>
        <strain evidence="5">VB521301</strain>
    </source>
</reference>
<dbReference type="Pfam" id="PF08450">
    <property type="entry name" value="SGL"/>
    <property type="match status" value="1"/>
</dbReference>
<feature type="binding site" evidence="3">
    <location>
        <position position="129"/>
    </location>
    <ligand>
        <name>substrate</name>
    </ligand>
</feature>
<feature type="binding site" evidence="3">
    <location>
        <position position="155"/>
    </location>
    <ligand>
        <name>a divalent metal cation</name>
        <dbReference type="ChEBI" id="CHEBI:60240"/>
    </ligand>
</feature>
<feature type="binding site" evidence="3">
    <location>
        <position position="111"/>
    </location>
    <ligand>
        <name>substrate</name>
    </ligand>
</feature>
<reference evidence="5" key="2">
    <citation type="submission" date="2019-11" db="EMBL/GenBank/DDBJ databases">
        <title>Improved Assembly of Tolypothrix boutellei genome.</title>
        <authorList>
            <person name="Sarangi A.N."/>
            <person name="Mukherjee M."/>
            <person name="Ghosh S."/>
            <person name="Singh D."/>
            <person name="Das A."/>
            <person name="Kant S."/>
            <person name="Prusty A."/>
            <person name="Tripathy S."/>
        </authorList>
    </citation>
    <scope>NUCLEOTIDE SEQUENCE</scope>
    <source>
        <strain evidence="5">VB521301</strain>
    </source>
</reference>
<dbReference type="PANTHER" id="PTHR10907">
    <property type="entry name" value="REGUCALCIN"/>
    <property type="match status" value="1"/>
</dbReference>
<evidence type="ECO:0000256" key="2">
    <source>
        <dbReference type="PIRSR" id="PIRSR605511-1"/>
    </source>
</evidence>
<keyword evidence="3" id="KW-0479">Metal-binding</keyword>
<feature type="active site" description="Proton donor/acceptor" evidence="2">
    <location>
        <position position="205"/>
    </location>
</feature>
<accession>A0A8S9T7Y8</accession>
<name>A0A8S9T7Y8_9CYAN</name>
<evidence type="ECO:0000313" key="5">
    <source>
        <dbReference type="EMBL" id="KAF3887533.1"/>
    </source>
</evidence>
<proteinExistence type="inferred from homology"/>
<evidence type="ECO:0000259" key="4">
    <source>
        <dbReference type="Pfam" id="PF08450"/>
    </source>
</evidence>
<dbReference type="InterPro" id="IPR011042">
    <property type="entry name" value="6-blade_b-propeller_TolB-like"/>
</dbReference>
<feature type="binding site" evidence="3">
    <location>
        <position position="26"/>
    </location>
    <ligand>
        <name>a divalent metal cation</name>
        <dbReference type="ChEBI" id="CHEBI:60240"/>
    </ligand>
</feature>
<feature type="binding site" evidence="3">
    <location>
        <position position="109"/>
    </location>
    <ligand>
        <name>substrate</name>
    </ligand>
</feature>
<dbReference type="InterPro" id="IPR005511">
    <property type="entry name" value="SMP-30"/>
</dbReference>
<dbReference type="GO" id="GO:0004341">
    <property type="term" value="F:gluconolactonase activity"/>
    <property type="evidence" value="ECO:0007669"/>
    <property type="project" value="TreeGrafter"/>
</dbReference>
<gene>
    <name evidence="5" type="ORF">DA73_0400020120</name>
</gene>
<feature type="binding site" evidence="3">
    <location>
        <position position="205"/>
    </location>
    <ligand>
        <name>a divalent metal cation</name>
        <dbReference type="ChEBI" id="CHEBI:60240"/>
    </ligand>
</feature>
<dbReference type="Proteomes" id="UP000029738">
    <property type="component" value="Unassembled WGS sequence"/>
</dbReference>
<dbReference type="GO" id="GO:0019853">
    <property type="term" value="P:L-ascorbic acid biosynthetic process"/>
    <property type="evidence" value="ECO:0007669"/>
    <property type="project" value="TreeGrafter"/>
</dbReference>
<dbReference type="GO" id="GO:0005509">
    <property type="term" value="F:calcium ion binding"/>
    <property type="evidence" value="ECO:0007669"/>
    <property type="project" value="TreeGrafter"/>
</dbReference>
<dbReference type="OrthoDB" id="2633250at2"/>
<dbReference type="AlphaFoldDB" id="A0A8S9T7Y8"/>
<comment type="similarity">
    <text evidence="1">Belongs to the SMP-30/CGR1 family.</text>
</comment>
<comment type="cofactor">
    <cofactor evidence="3">
        <name>Zn(2+)</name>
        <dbReference type="ChEBI" id="CHEBI:29105"/>
    </cofactor>
    <text evidence="3">Binds 1 divalent metal cation per subunit.</text>
</comment>
<dbReference type="Gene3D" id="2.120.10.30">
    <property type="entry name" value="TolB, C-terminal domain"/>
    <property type="match status" value="1"/>
</dbReference>
<dbReference type="PRINTS" id="PR01790">
    <property type="entry name" value="SMP30FAMILY"/>
</dbReference>
<keyword evidence="3" id="KW-0862">Zinc</keyword>
<dbReference type="SUPFAM" id="SSF63829">
    <property type="entry name" value="Calcium-dependent phosphotriesterase"/>
    <property type="match status" value="1"/>
</dbReference>
<evidence type="ECO:0000313" key="6">
    <source>
        <dbReference type="Proteomes" id="UP000029738"/>
    </source>
</evidence>
<evidence type="ECO:0000256" key="3">
    <source>
        <dbReference type="PIRSR" id="PIRSR605511-2"/>
    </source>
</evidence>
<keyword evidence="6" id="KW-1185">Reference proteome</keyword>
<comment type="caution">
    <text evidence="5">The sequence shown here is derived from an EMBL/GenBank/DDBJ whole genome shotgun (WGS) entry which is preliminary data.</text>
</comment>